<proteinExistence type="predicted"/>
<feature type="transmembrane region" description="Helical" evidence="10">
    <location>
        <begin position="63"/>
        <end position="86"/>
    </location>
</feature>
<evidence type="ECO:0000256" key="10">
    <source>
        <dbReference type="SAM" id="Phobius"/>
    </source>
</evidence>
<keyword evidence="5" id="KW-0297">G-protein coupled receptor</keyword>
<dbReference type="PANTHER" id="PTHR24229">
    <property type="entry name" value="NEUROPEPTIDES RECEPTOR"/>
    <property type="match status" value="1"/>
</dbReference>
<feature type="transmembrane region" description="Helical" evidence="10">
    <location>
        <begin position="28"/>
        <end position="51"/>
    </location>
</feature>
<dbReference type="Proteomes" id="UP000035680">
    <property type="component" value="Unassembled WGS sequence"/>
</dbReference>
<feature type="compositionally biased region" description="Basic residues" evidence="9">
    <location>
        <begin position="444"/>
        <end position="478"/>
    </location>
</feature>
<evidence type="ECO:0000256" key="2">
    <source>
        <dbReference type="ARBA" id="ARBA00022475"/>
    </source>
</evidence>
<accession>A0A0K0EXH1</accession>
<sequence length="485" mass="55818">MSIAYVSYKDTIADVAIQKNNSSNLSSILSFILSIIIIVSFVLNILIFASIYSNTNLRQKLSYLLLSNFVFINLIDIMVVIFLSLLHIANSGQWMFGDVMCKVNVFSQQFVLLISILSLLLMCTERAIGKSSLLKNTIKKNNVYFFIFAIYLISIVCCVPLFLKNFVTLPDRFHFQCLLNGQSPIGYTYFMIFLYILISVTIGILLILIRIQKHVHRSLPNSQEEYGRFINETRELYECSNLTKLTIYLLITYTILQLPYIVMIFFNRIREAPLYESSITLITIYSDFETLITFLRFMFPFASALIILFRCFEIWVKIVNLLCCRRAGPITINQWNNNINTTANFNPQTFFSGNCDNNVITLVATGNGIQLRVPKEVAPDSLIYGKPPPSYIEMKNEDSTKKDNGDEEISNSSSQSNRSQNEEINVGENFQKIQKMTSKIPNSKIRKQKKEHIRKTKNLKTSRKIVVKGQFVRKKHSRIIPTNEQ</sequence>
<feature type="compositionally biased region" description="Basic and acidic residues" evidence="9">
    <location>
        <begin position="394"/>
        <end position="404"/>
    </location>
</feature>
<evidence type="ECO:0000256" key="3">
    <source>
        <dbReference type="ARBA" id="ARBA00022692"/>
    </source>
</evidence>
<evidence type="ECO:0000313" key="13">
    <source>
        <dbReference type="WBParaSite" id="SVE_0122500.1"/>
    </source>
</evidence>
<evidence type="ECO:0000256" key="8">
    <source>
        <dbReference type="ARBA" id="ARBA00023224"/>
    </source>
</evidence>
<keyword evidence="3 10" id="KW-0812">Transmembrane</keyword>
<dbReference type="InterPro" id="IPR017452">
    <property type="entry name" value="GPCR_Rhodpsn_7TM"/>
</dbReference>
<keyword evidence="8" id="KW-0807">Transducer</keyword>
<evidence type="ECO:0000256" key="4">
    <source>
        <dbReference type="ARBA" id="ARBA00022989"/>
    </source>
</evidence>
<reference evidence="13" key="2">
    <citation type="submission" date="2015-08" db="UniProtKB">
        <authorList>
            <consortium name="WormBaseParasite"/>
        </authorList>
    </citation>
    <scope>IDENTIFICATION</scope>
</reference>
<evidence type="ECO:0000259" key="11">
    <source>
        <dbReference type="PROSITE" id="PS50262"/>
    </source>
</evidence>
<feature type="compositionally biased region" description="Polar residues" evidence="9">
    <location>
        <begin position="431"/>
        <end position="441"/>
    </location>
</feature>
<keyword evidence="4 10" id="KW-1133">Transmembrane helix</keyword>
<protein>
    <submittedName>
        <fullName evidence="13">G_PROTEIN_RECEP_F1_2 domain-containing protein</fullName>
    </submittedName>
</protein>
<dbReference type="Gene3D" id="1.20.1070.10">
    <property type="entry name" value="Rhodopsin 7-helix transmembrane proteins"/>
    <property type="match status" value="1"/>
</dbReference>
<keyword evidence="2" id="KW-1003">Cell membrane</keyword>
<reference evidence="12" key="1">
    <citation type="submission" date="2014-07" db="EMBL/GenBank/DDBJ databases">
        <authorList>
            <person name="Martin A.A"/>
            <person name="De Silva N."/>
        </authorList>
    </citation>
    <scope>NUCLEOTIDE SEQUENCE</scope>
</reference>
<dbReference type="SUPFAM" id="SSF81321">
    <property type="entry name" value="Family A G protein-coupled receptor-like"/>
    <property type="match status" value="1"/>
</dbReference>
<keyword evidence="6 10" id="KW-0472">Membrane</keyword>
<feature type="transmembrane region" description="Helical" evidence="10">
    <location>
        <begin position="106"/>
        <end position="123"/>
    </location>
</feature>
<feature type="transmembrane region" description="Helical" evidence="10">
    <location>
        <begin position="187"/>
        <end position="209"/>
    </location>
</feature>
<organism evidence="12 13">
    <name type="scientific">Strongyloides venezuelensis</name>
    <name type="common">Threadworm</name>
    <dbReference type="NCBI Taxonomy" id="75913"/>
    <lineage>
        <taxon>Eukaryota</taxon>
        <taxon>Metazoa</taxon>
        <taxon>Ecdysozoa</taxon>
        <taxon>Nematoda</taxon>
        <taxon>Chromadorea</taxon>
        <taxon>Rhabditida</taxon>
        <taxon>Tylenchina</taxon>
        <taxon>Panagrolaimomorpha</taxon>
        <taxon>Strongyloidoidea</taxon>
        <taxon>Strongyloididae</taxon>
        <taxon>Strongyloides</taxon>
    </lineage>
</organism>
<keyword evidence="12" id="KW-1185">Reference proteome</keyword>
<evidence type="ECO:0000256" key="5">
    <source>
        <dbReference type="ARBA" id="ARBA00023040"/>
    </source>
</evidence>
<feature type="transmembrane region" description="Helical" evidence="10">
    <location>
        <begin position="297"/>
        <end position="316"/>
    </location>
</feature>
<evidence type="ECO:0000313" key="12">
    <source>
        <dbReference type="Proteomes" id="UP000035680"/>
    </source>
</evidence>
<evidence type="ECO:0000256" key="9">
    <source>
        <dbReference type="SAM" id="MobiDB-lite"/>
    </source>
</evidence>
<evidence type="ECO:0000256" key="7">
    <source>
        <dbReference type="ARBA" id="ARBA00023170"/>
    </source>
</evidence>
<dbReference type="WBParaSite" id="SVE_0122500.1">
    <property type="protein sequence ID" value="SVE_0122500.1"/>
    <property type="gene ID" value="SVE_0122500"/>
</dbReference>
<evidence type="ECO:0000256" key="6">
    <source>
        <dbReference type="ARBA" id="ARBA00023136"/>
    </source>
</evidence>
<feature type="domain" description="G-protein coupled receptors family 1 profile" evidence="11">
    <location>
        <begin position="43"/>
        <end position="307"/>
    </location>
</feature>
<dbReference type="GO" id="GO:0043005">
    <property type="term" value="C:neuron projection"/>
    <property type="evidence" value="ECO:0007669"/>
    <property type="project" value="TreeGrafter"/>
</dbReference>
<dbReference type="AlphaFoldDB" id="A0A0K0EXH1"/>
<feature type="region of interest" description="Disordered" evidence="9">
    <location>
        <begin position="380"/>
        <end position="485"/>
    </location>
</feature>
<feature type="compositionally biased region" description="Low complexity" evidence="9">
    <location>
        <begin position="410"/>
        <end position="424"/>
    </location>
</feature>
<dbReference type="PROSITE" id="PS50262">
    <property type="entry name" value="G_PROTEIN_RECEP_F1_2"/>
    <property type="match status" value="1"/>
</dbReference>
<feature type="transmembrane region" description="Helical" evidence="10">
    <location>
        <begin position="245"/>
        <end position="266"/>
    </location>
</feature>
<dbReference type="GO" id="GO:0005886">
    <property type="term" value="C:plasma membrane"/>
    <property type="evidence" value="ECO:0007669"/>
    <property type="project" value="UniProtKB-SubCell"/>
</dbReference>
<dbReference type="GO" id="GO:0042277">
    <property type="term" value="F:peptide binding"/>
    <property type="evidence" value="ECO:0007669"/>
    <property type="project" value="TreeGrafter"/>
</dbReference>
<feature type="transmembrane region" description="Helical" evidence="10">
    <location>
        <begin position="143"/>
        <end position="167"/>
    </location>
</feature>
<evidence type="ECO:0000256" key="1">
    <source>
        <dbReference type="ARBA" id="ARBA00004651"/>
    </source>
</evidence>
<name>A0A0K0EXH1_STRVS</name>
<dbReference type="CDD" id="cd00637">
    <property type="entry name" value="7tm_classA_rhodopsin-like"/>
    <property type="match status" value="1"/>
</dbReference>
<dbReference type="PANTHER" id="PTHR24229:SF40">
    <property type="entry name" value="ALLATOSTATIN C RECEPTOR 1-RELATED"/>
    <property type="match status" value="1"/>
</dbReference>
<dbReference type="STRING" id="75913.A0A0K0EXH1"/>
<dbReference type="Pfam" id="PF00001">
    <property type="entry name" value="7tm_1"/>
    <property type="match status" value="1"/>
</dbReference>
<dbReference type="InterPro" id="IPR000276">
    <property type="entry name" value="GPCR_Rhodpsn"/>
</dbReference>
<keyword evidence="7" id="KW-0675">Receptor</keyword>
<comment type="subcellular location">
    <subcellularLocation>
        <location evidence="1">Cell membrane</location>
        <topology evidence="1">Multi-pass membrane protein</topology>
    </subcellularLocation>
</comment>
<dbReference type="GO" id="GO:0004930">
    <property type="term" value="F:G protein-coupled receptor activity"/>
    <property type="evidence" value="ECO:0007669"/>
    <property type="project" value="UniProtKB-KW"/>
</dbReference>